<dbReference type="EMBL" id="BSOP01000020">
    <property type="protein sequence ID" value="GLR51805.1"/>
    <property type="molecule type" value="Genomic_DNA"/>
</dbReference>
<gene>
    <name evidence="1" type="ORF">GCM10007923_30150</name>
</gene>
<comment type="caution">
    <text evidence="1">The sequence shown here is derived from an EMBL/GenBank/DDBJ whole genome shotgun (WGS) entry which is preliminary data.</text>
</comment>
<keyword evidence="2" id="KW-1185">Reference proteome</keyword>
<sequence>MFSAGIVHIVIPGFPVIAPSAHRRTAACCDPTSGGAGLAAILAIDLRRDLRATLVNELGYNWHGRCRFVADGGRAPLASGFPGWHVAFV</sequence>
<name>A0ABQ5ZG56_9HYPH</name>
<protein>
    <submittedName>
        <fullName evidence="1">Uncharacterized protein</fullName>
    </submittedName>
</protein>
<evidence type="ECO:0000313" key="1">
    <source>
        <dbReference type="EMBL" id="GLR51805.1"/>
    </source>
</evidence>
<evidence type="ECO:0000313" key="2">
    <source>
        <dbReference type="Proteomes" id="UP001156702"/>
    </source>
</evidence>
<proteinExistence type="predicted"/>
<dbReference type="Proteomes" id="UP001156702">
    <property type="component" value="Unassembled WGS sequence"/>
</dbReference>
<organism evidence="1 2">
    <name type="scientific">Shinella yambaruensis</name>
    <dbReference type="NCBI Taxonomy" id="415996"/>
    <lineage>
        <taxon>Bacteria</taxon>
        <taxon>Pseudomonadati</taxon>
        <taxon>Pseudomonadota</taxon>
        <taxon>Alphaproteobacteria</taxon>
        <taxon>Hyphomicrobiales</taxon>
        <taxon>Rhizobiaceae</taxon>
        <taxon>Shinella</taxon>
    </lineage>
</organism>
<reference evidence="2" key="1">
    <citation type="journal article" date="2019" name="Int. J. Syst. Evol. Microbiol.">
        <title>The Global Catalogue of Microorganisms (GCM) 10K type strain sequencing project: providing services to taxonomists for standard genome sequencing and annotation.</title>
        <authorList>
            <consortium name="The Broad Institute Genomics Platform"/>
            <consortium name="The Broad Institute Genome Sequencing Center for Infectious Disease"/>
            <person name="Wu L."/>
            <person name="Ma J."/>
        </authorList>
    </citation>
    <scope>NUCLEOTIDE SEQUENCE [LARGE SCALE GENOMIC DNA]</scope>
    <source>
        <strain evidence="2">NBRC 102122</strain>
    </source>
</reference>
<accession>A0ABQ5ZG56</accession>